<organism evidence="2 3">
    <name type="scientific">Halteria grandinella</name>
    <dbReference type="NCBI Taxonomy" id="5974"/>
    <lineage>
        <taxon>Eukaryota</taxon>
        <taxon>Sar</taxon>
        <taxon>Alveolata</taxon>
        <taxon>Ciliophora</taxon>
        <taxon>Intramacronucleata</taxon>
        <taxon>Spirotrichea</taxon>
        <taxon>Stichotrichia</taxon>
        <taxon>Sporadotrichida</taxon>
        <taxon>Halteriidae</taxon>
        <taxon>Halteria</taxon>
    </lineage>
</organism>
<dbReference type="AlphaFoldDB" id="A0A8J8NHW0"/>
<gene>
    <name evidence="2" type="ORF">FGO68_gene12978</name>
</gene>
<feature type="transmembrane region" description="Helical" evidence="1">
    <location>
        <begin position="36"/>
        <end position="56"/>
    </location>
</feature>
<keyword evidence="1" id="KW-0472">Membrane</keyword>
<name>A0A8J8NHW0_HALGN</name>
<sequence>MLLEVVFQPFLVVPFNQTNSINFLCSQFCLRIVPPLTSVVLFYFSMSFVVILALIINKCNSNHFQNNQKFGVSLHLELFNCNFKFFHIVDCFYSIRTRIARCSQSYIIQMFTEGMSHCSFKFQFKDSMSKSYQKNDFHDQMFVVVILHIAINSNSTHHLVQEESPVVFWFLFSNIIPKIFMSVQKIIEYMIILKYSILNVIGAPKRQFSTRIMCFMQDWPKIFLYVTQQNYAHIHIVINTTSTFYSLWDNSRTFTLFFPSTLSNQVANKTYRSSLQIFAIFLEDCKFKFITSSQFPQSLVIHSLPQNHCFEFIFDACLISHWKYIFYRKHVQVSCQSNKVVKLCRSQYHDLIIQLIHSYIYFQQKKKYFYVHSTLLLIIGFQSCFIGYMIILICTFMKQSLYTNNIQIKSNIGKRVYWVTVINL</sequence>
<evidence type="ECO:0000313" key="2">
    <source>
        <dbReference type="EMBL" id="TNV74831.1"/>
    </source>
</evidence>
<accession>A0A8J8NHW0</accession>
<evidence type="ECO:0008006" key="4">
    <source>
        <dbReference type="Google" id="ProtNLM"/>
    </source>
</evidence>
<evidence type="ECO:0000256" key="1">
    <source>
        <dbReference type="SAM" id="Phobius"/>
    </source>
</evidence>
<comment type="caution">
    <text evidence="2">The sequence shown here is derived from an EMBL/GenBank/DDBJ whole genome shotgun (WGS) entry which is preliminary data.</text>
</comment>
<keyword evidence="1" id="KW-1133">Transmembrane helix</keyword>
<feature type="transmembrane region" description="Helical" evidence="1">
    <location>
        <begin position="368"/>
        <end position="391"/>
    </location>
</feature>
<keyword evidence="1" id="KW-0812">Transmembrane</keyword>
<keyword evidence="3" id="KW-1185">Reference proteome</keyword>
<protein>
    <recommendedName>
        <fullName evidence="4">Transmembrane protein</fullName>
    </recommendedName>
</protein>
<dbReference type="Proteomes" id="UP000785679">
    <property type="component" value="Unassembled WGS sequence"/>
</dbReference>
<reference evidence="2" key="1">
    <citation type="submission" date="2019-06" db="EMBL/GenBank/DDBJ databases">
        <authorList>
            <person name="Zheng W."/>
        </authorList>
    </citation>
    <scope>NUCLEOTIDE SEQUENCE</scope>
    <source>
        <strain evidence="2">QDHG01</strain>
    </source>
</reference>
<evidence type="ECO:0000313" key="3">
    <source>
        <dbReference type="Proteomes" id="UP000785679"/>
    </source>
</evidence>
<dbReference type="EMBL" id="RRYP01016604">
    <property type="protein sequence ID" value="TNV74831.1"/>
    <property type="molecule type" value="Genomic_DNA"/>
</dbReference>
<proteinExistence type="predicted"/>